<sequence>MKDTLLRCMLIFIMAAVLTAGFYREYADSEKVIESITEVQK</sequence>
<dbReference type="GeneID" id="19484999"/>
<dbReference type="RefSeq" id="YP_009030163.1">
    <property type="nucleotide sequence ID" value="NC_024121.1"/>
</dbReference>
<name>A0A023W6J0_9CAUD</name>
<gene>
    <name evidence="1" type="ORF">PS2_116</name>
</gene>
<protein>
    <submittedName>
        <fullName evidence="1">Uncharacterized protein</fullName>
    </submittedName>
</protein>
<dbReference type="Proteomes" id="UP000024445">
    <property type="component" value="Segment"/>
</dbReference>
<accession>A0A023W6J0</accession>
<evidence type="ECO:0000313" key="1">
    <source>
        <dbReference type="EMBL" id="AHY25362.1"/>
    </source>
</evidence>
<dbReference type="EMBL" id="KJ025957">
    <property type="protein sequence ID" value="AHY25362.1"/>
    <property type="molecule type" value="Genomic_DNA"/>
</dbReference>
<reference evidence="1 2" key="1">
    <citation type="submission" date="2014-01" db="EMBL/GenBank/DDBJ databases">
        <authorList>
            <person name="Zhang G."/>
            <person name="Jin J."/>
            <person name="Li Z.J."/>
            <person name="Wang S.W."/>
            <person name="Chen S.J."/>
            <person name="Wang S.M."/>
            <person name="Wang X.T."/>
            <person name="Li Y.H."/>
            <person name="Wang J."/>
            <person name="Yang C.K."/>
            <person name="Wang L."/>
        </authorList>
    </citation>
    <scope>NUCLEOTIDE SEQUENCE [LARGE SCALE GENOMIC DNA]</scope>
</reference>
<dbReference type="KEGG" id="vg:19484999"/>
<proteinExistence type="predicted"/>
<evidence type="ECO:0000313" key="2">
    <source>
        <dbReference type="Proteomes" id="UP000024445"/>
    </source>
</evidence>
<keyword evidence="2" id="KW-1185">Reference proteome</keyword>
<organism evidence="1 2">
    <name type="scientific">Serratia phage PS2</name>
    <dbReference type="NCBI Taxonomy" id="1481112"/>
    <lineage>
        <taxon>Viruses</taxon>
        <taxon>Duplodnaviria</taxon>
        <taxon>Heunggongvirae</taxon>
        <taxon>Uroviricota</taxon>
        <taxon>Caudoviricetes</taxon>
        <taxon>Muldoonvirus</taxon>
        <taxon>Muldoonvirus PS2</taxon>
    </lineage>
</organism>